<dbReference type="GO" id="GO:0022857">
    <property type="term" value="F:transmembrane transporter activity"/>
    <property type="evidence" value="ECO:0007669"/>
    <property type="project" value="InterPro"/>
</dbReference>
<feature type="transmembrane region" description="Helical" evidence="6">
    <location>
        <begin position="166"/>
        <end position="191"/>
    </location>
</feature>
<dbReference type="EMBL" id="QGKU01000041">
    <property type="protein sequence ID" value="PWR02081.1"/>
    <property type="molecule type" value="Genomic_DNA"/>
</dbReference>
<evidence type="ECO:0000313" key="8">
    <source>
        <dbReference type="Proteomes" id="UP000245680"/>
    </source>
</evidence>
<accession>A0A2V2LE23</accession>
<keyword evidence="8" id="KW-1185">Reference proteome</keyword>
<feature type="transmembrane region" description="Helical" evidence="6">
    <location>
        <begin position="212"/>
        <end position="234"/>
    </location>
</feature>
<feature type="transmembrane region" description="Helical" evidence="6">
    <location>
        <begin position="119"/>
        <end position="146"/>
    </location>
</feature>
<dbReference type="RefSeq" id="WP_109812205.1">
    <property type="nucleotide sequence ID" value="NZ_QGKU01000041.1"/>
</dbReference>
<feature type="transmembrane region" description="Helical" evidence="6">
    <location>
        <begin position="40"/>
        <end position="61"/>
    </location>
</feature>
<dbReference type="GO" id="GO:0005886">
    <property type="term" value="C:plasma membrane"/>
    <property type="evidence" value="ECO:0007669"/>
    <property type="project" value="UniProtKB-SubCell"/>
</dbReference>
<keyword evidence="2" id="KW-1003">Cell membrane</keyword>
<sequence length="315" mass="32282">MNHALRRNLVPVMLCVLWVALLGTLAATHAWILSPRTLTSVLQFATILSLAAMGMGLVVIAGGAGIDLSVGGTISLSAVLGMMGLGAGLPGYWLPMVCLGCGVMLGLFNGLLVTRLGILPLIVTLGTFYLFSGLALALTGGGAIAGVPDWAVGWGRARWGALPMPFITVVLPAFVLLSGLMALTSWGRWIVAMGDNERAARLAGLPVDRVRLMLYALSGALAGLGGFISLAWLGSARPNIGVNVELEALTAVLLGGVAITGGRGGLVGVVSAALLVVMLRTALLQIGINTVWQTGAIGALLVVALLVNRFSNSRG</sequence>
<evidence type="ECO:0000313" key="7">
    <source>
        <dbReference type="EMBL" id="PWR02081.1"/>
    </source>
</evidence>
<comment type="subcellular location">
    <subcellularLocation>
        <location evidence="1">Cell membrane</location>
        <topology evidence="1">Multi-pass membrane protein</topology>
    </subcellularLocation>
</comment>
<gene>
    <name evidence="7" type="ORF">DKT77_13425</name>
</gene>
<keyword evidence="3 6" id="KW-0812">Transmembrane</keyword>
<comment type="caution">
    <text evidence="7">The sequence shown here is derived from an EMBL/GenBank/DDBJ whole genome shotgun (WGS) entry which is preliminary data.</text>
</comment>
<feature type="transmembrane region" description="Helical" evidence="6">
    <location>
        <begin position="92"/>
        <end position="112"/>
    </location>
</feature>
<dbReference type="CDD" id="cd06579">
    <property type="entry name" value="TM_PBP1_transp_AraH_like"/>
    <property type="match status" value="1"/>
</dbReference>
<feature type="transmembrane region" description="Helical" evidence="6">
    <location>
        <begin position="290"/>
        <end position="307"/>
    </location>
</feature>
<dbReference type="OrthoDB" id="192433at2"/>
<reference evidence="7 8" key="1">
    <citation type="submission" date="2018-05" db="EMBL/GenBank/DDBJ databases">
        <title>Rhodobacteraceae gen. nov., sp. nov. isolated from sea water.</title>
        <authorList>
            <person name="Ren Y."/>
        </authorList>
    </citation>
    <scope>NUCLEOTIDE SEQUENCE [LARGE SCALE GENOMIC DNA]</scope>
    <source>
        <strain evidence="7 8">TG-679</strain>
    </source>
</reference>
<evidence type="ECO:0000256" key="6">
    <source>
        <dbReference type="SAM" id="Phobius"/>
    </source>
</evidence>
<dbReference type="Pfam" id="PF02653">
    <property type="entry name" value="BPD_transp_2"/>
    <property type="match status" value="1"/>
</dbReference>
<dbReference type="InterPro" id="IPR001851">
    <property type="entry name" value="ABC_transp_permease"/>
</dbReference>
<evidence type="ECO:0000256" key="2">
    <source>
        <dbReference type="ARBA" id="ARBA00022475"/>
    </source>
</evidence>
<keyword evidence="4 6" id="KW-1133">Transmembrane helix</keyword>
<proteinExistence type="predicted"/>
<feature type="transmembrane region" description="Helical" evidence="6">
    <location>
        <begin position="68"/>
        <end position="86"/>
    </location>
</feature>
<dbReference type="Proteomes" id="UP000245680">
    <property type="component" value="Unassembled WGS sequence"/>
</dbReference>
<organism evidence="7 8">
    <name type="scientific">Meridianimarinicoccus roseus</name>
    <dbReference type="NCBI Taxonomy" id="2072018"/>
    <lineage>
        <taxon>Bacteria</taxon>
        <taxon>Pseudomonadati</taxon>
        <taxon>Pseudomonadota</taxon>
        <taxon>Alphaproteobacteria</taxon>
        <taxon>Rhodobacterales</taxon>
        <taxon>Paracoccaceae</taxon>
        <taxon>Meridianimarinicoccus</taxon>
    </lineage>
</organism>
<evidence type="ECO:0000256" key="4">
    <source>
        <dbReference type="ARBA" id="ARBA00022989"/>
    </source>
</evidence>
<protein>
    <submittedName>
        <fullName evidence="7">ABC transporter permease</fullName>
    </submittedName>
</protein>
<evidence type="ECO:0000256" key="1">
    <source>
        <dbReference type="ARBA" id="ARBA00004651"/>
    </source>
</evidence>
<keyword evidence="5 6" id="KW-0472">Membrane</keyword>
<name>A0A2V2LE23_9RHOB</name>
<evidence type="ECO:0000256" key="3">
    <source>
        <dbReference type="ARBA" id="ARBA00022692"/>
    </source>
</evidence>
<dbReference type="PANTHER" id="PTHR32196">
    <property type="entry name" value="ABC TRANSPORTER PERMEASE PROTEIN YPHD-RELATED-RELATED"/>
    <property type="match status" value="1"/>
</dbReference>
<feature type="transmembrane region" description="Helical" evidence="6">
    <location>
        <begin position="266"/>
        <end position="284"/>
    </location>
</feature>
<dbReference type="AlphaFoldDB" id="A0A2V2LE23"/>
<evidence type="ECO:0000256" key="5">
    <source>
        <dbReference type="ARBA" id="ARBA00023136"/>
    </source>
</evidence>